<dbReference type="SMART" id="SM00317">
    <property type="entry name" value="SET"/>
    <property type="match status" value="1"/>
</dbReference>
<keyword evidence="9" id="KW-0808">Transferase</keyword>
<evidence type="ECO:0000256" key="6">
    <source>
        <dbReference type="ARBA" id="ARBA00022454"/>
    </source>
</evidence>
<dbReference type="InterPro" id="IPR006560">
    <property type="entry name" value="AWS_dom"/>
</dbReference>
<dbReference type="PROSITE" id="PS51215">
    <property type="entry name" value="AWS"/>
    <property type="match status" value="1"/>
</dbReference>
<keyword evidence="11" id="KW-0805">Transcription regulation</keyword>
<evidence type="ECO:0000256" key="3">
    <source>
        <dbReference type="ARBA" id="ARBA00004286"/>
    </source>
</evidence>
<keyword evidence="7" id="KW-0678">Repressor</keyword>
<gene>
    <name evidence="20" type="ORF">EX30DRAFT_174826</name>
</gene>
<evidence type="ECO:0000256" key="2">
    <source>
        <dbReference type="ARBA" id="ARBA00004123"/>
    </source>
</evidence>
<comment type="subcellular location">
    <subcellularLocation>
        <location evidence="3">Chromosome</location>
    </subcellularLocation>
    <subcellularLocation>
        <location evidence="2">Nucleus</location>
    </subcellularLocation>
</comment>
<feature type="region of interest" description="Disordered" evidence="16">
    <location>
        <begin position="684"/>
        <end position="746"/>
    </location>
</feature>
<dbReference type="Gene3D" id="2.170.270.10">
    <property type="entry name" value="SET domain"/>
    <property type="match status" value="1"/>
</dbReference>
<feature type="region of interest" description="Disordered" evidence="16">
    <location>
        <begin position="1"/>
        <end position="118"/>
    </location>
</feature>
<evidence type="ECO:0000256" key="1">
    <source>
        <dbReference type="ARBA" id="ARBA00003901"/>
    </source>
</evidence>
<keyword evidence="12" id="KW-0804">Transcription</keyword>
<dbReference type="EMBL" id="ML220148">
    <property type="protein sequence ID" value="TGZ77810.1"/>
    <property type="molecule type" value="Genomic_DNA"/>
</dbReference>
<protein>
    <recommendedName>
        <fullName evidence="5">Histone-lysine N-methyltransferase, H3 lysine-36 specific</fullName>
        <ecNumber evidence="4">2.1.1.359</ecNumber>
    </recommendedName>
    <alternativeName>
        <fullName evidence="14">SET domain-containing protein 2</fullName>
    </alternativeName>
</protein>
<dbReference type="AlphaFoldDB" id="A0A4S2MLC1"/>
<dbReference type="SMART" id="SM00508">
    <property type="entry name" value="PostSET"/>
    <property type="match status" value="1"/>
</dbReference>
<keyword evidence="8" id="KW-0489">Methyltransferase</keyword>
<dbReference type="SUPFAM" id="SSF82199">
    <property type="entry name" value="SET domain"/>
    <property type="match status" value="1"/>
</dbReference>
<feature type="domain" description="SET" evidence="17">
    <location>
        <begin position="217"/>
        <end position="334"/>
    </location>
</feature>
<evidence type="ECO:0000256" key="8">
    <source>
        <dbReference type="ARBA" id="ARBA00022603"/>
    </source>
</evidence>
<dbReference type="InterPro" id="IPR003616">
    <property type="entry name" value="Post-SET_dom"/>
</dbReference>
<dbReference type="PANTHER" id="PTHR22884">
    <property type="entry name" value="SET DOMAIN PROTEINS"/>
    <property type="match status" value="1"/>
</dbReference>
<sequence>MPADPTAPPSPARVQAEDLDEESRSRSEGLVKSLKAVRIKREGGSRAGSGSATPVREGSSLNSPANGVSKSVKSEPGSPDATNGEVTDSEERIKDEKVKGEKMDDEKKNGASVVANGKKTPRSPILWLDAPSATTEAKEKFEEISHSIYINKRIGDADQDGEIMTCECKEEWDGTENQACGEDSDCINRVTRMECMIDGCGCGEQCQNTRFQRRQYADVSVIKADKKGFGLRADSFIPENTFIYEYVGEVIDEIRFRKRMDLYDKAGIKHFYFMSLKAGEFIDATKKGGLGRFCNHSCNPNCYVDKWVVGDKLRMGIFAKRDIIKGEELVFDYNVDRYGADPQPCYCGEPNCVGYIGGKTQTDAGPRLSHHVIEALGLEDDSVIIGKPKARKPRKTGEADSEYLAAAPIRQLKEKDVTKVMSTLVHCQERWIVHKLLSRIHNSTDESVYPRVMRLHGYQILGRILHEFKTDDSIITMCLDILMQFPRVTKNKITSSKIEPTVHDLADTSTNQSVQEKASALLQVWSELETAFRIPKRAPTSKPLDGDQSSSGARTPNSNSKSKSRSKSPDRPIPTGPKGYKSTPPTGPNSSSSSPAHGFIPNGPRRVGPPPFPPKPRDLPWGWHRNFCSIQQQTYFWANDGSVTWWKPSMPCDAPKRLKPPPPPIYPYVALEREPLPETIRQMEKAAREKIEAKKREEREKVDRERRERENLERLRKEEEERIKREEAEKEERKKRKEERKEWEKKQRVIKLEEALRKTVTPPPPISLGLYLLIKIG</sequence>
<feature type="compositionally biased region" description="Polar residues" evidence="16">
    <location>
        <begin position="59"/>
        <end position="71"/>
    </location>
</feature>
<comment type="catalytic activity">
    <reaction evidence="15">
        <text>L-lysyl(36)-[histone H3] + 3 S-adenosyl-L-methionine = N(6),N(6),N(6)-trimethyl-L-lysyl(36)-[histone H3] + 3 S-adenosyl-L-homocysteine + 3 H(+)</text>
        <dbReference type="Rhea" id="RHEA:60324"/>
        <dbReference type="Rhea" id="RHEA-COMP:9785"/>
        <dbReference type="Rhea" id="RHEA-COMP:15536"/>
        <dbReference type="ChEBI" id="CHEBI:15378"/>
        <dbReference type="ChEBI" id="CHEBI:29969"/>
        <dbReference type="ChEBI" id="CHEBI:57856"/>
        <dbReference type="ChEBI" id="CHEBI:59789"/>
        <dbReference type="ChEBI" id="CHEBI:61961"/>
        <dbReference type="EC" id="2.1.1.359"/>
    </reaction>
</comment>
<dbReference type="FunCoup" id="A0A4S2MLC1">
    <property type="interactions" value="98"/>
</dbReference>
<dbReference type="Pfam" id="PF00856">
    <property type="entry name" value="SET"/>
    <property type="match status" value="1"/>
</dbReference>
<reference evidence="20 21" key="1">
    <citation type="submission" date="2019-04" db="EMBL/GenBank/DDBJ databases">
        <title>Comparative genomics and transcriptomics to analyze fruiting body development in filamentous ascomycetes.</title>
        <authorList>
            <consortium name="DOE Joint Genome Institute"/>
            <person name="Lutkenhaus R."/>
            <person name="Traeger S."/>
            <person name="Breuer J."/>
            <person name="Kuo A."/>
            <person name="Lipzen A."/>
            <person name="Pangilinan J."/>
            <person name="Dilworth D."/>
            <person name="Sandor L."/>
            <person name="Poggeler S."/>
            <person name="Barry K."/>
            <person name="Grigoriev I.V."/>
            <person name="Nowrousian M."/>
        </authorList>
    </citation>
    <scope>NUCLEOTIDE SEQUENCE [LARGE SCALE GENOMIC DNA]</scope>
    <source>
        <strain evidence="20 21">CBS 389.68</strain>
    </source>
</reference>
<dbReference type="SMART" id="SM00570">
    <property type="entry name" value="AWS"/>
    <property type="match status" value="1"/>
</dbReference>
<evidence type="ECO:0000313" key="21">
    <source>
        <dbReference type="Proteomes" id="UP000298138"/>
    </source>
</evidence>
<dbReference type="Proteomes" id="UP000298138">
    <property type="component" value="Unassembled WGS sequence"/>
</dbReference>
<feature type="domain" description="Post-SET" evidence="18">
    <location>
        <begin position="341"/>
        <end position="357"/>
    </location>
</feature>
<dbReference type="InterPro" id="IPR001214">
    <property type="entry name" value="SET_dom"/>
</dbReference>
<dbReference type="OrthoDB" id="422362at2759"/>
<dbReference type="InterPro" id="IPR025788">
    <property type="entry name" value="Set2_fungi"/>
</dbReference>
<feature type="compositionally biased region" description="Basic and acidic residues" evidence="16">
    <location>
        <begin position="684"/>
        <end position="732"/>
    </location>
</feature>
<evidence type="ECO:0000256" key="10">
    <source>
        <dbReference type="ARBA" id="ARBA00022691"/>
    </source>
</evidence>
<dbReference type="InterPro" id="IPR050777">
    <property type="entry name" value="SET2_Histone-Lys_MeTrsfase"/>
</dbReference>
<dbReference type="InParanoid" id="A0A4S2MLC1"/>
<evidence type="ECO:0000313" key="20">
    <source>
        <dbReference type="EMBL" id="TGZ77810.1"/>
    </source>
</evidence>
<evidence type="ECO:0000256" key="7">
    <source>
        <dbReference type="ARBA" id="ARBA00022491"/>
    </source>
</evidence>
<feature type="compositionally biased region" description="Polar residues" evidence="16">
    <location>
        <begin position="547"/>
        <end position="556"/>
    </location>
</feature>
<dbReference type="PROSITE" id="PS50280">
    <property type="entry name" value="SET"/>
    <property type="match status" value="1"/>
</dbReference>
<feature type="compositionally biased region" description="Basic and acidic residues" evidence="16">
    <location>
        <begin position="89"/>
        <end position="109"/>
    </location>
</feature>
<dbReference type="InterPro" id="IPR044437">
    <property type="entry name" value="SETD2/Set2_SET"/>
</dbReference>
<evidence type="ECO:0000259" key="19">
    <source>
        <dbReference type="PROSITE" id="PS51215"/>
    </source>
</evidence>
<keyword evidence="6" id="KW-0158">Chromosome</keyword>
<dbReference type="Pfam" id="PF08711">
    <property type="entry name" value="Med26"/>
    <property type="match status" value="1"/>
</dbReference>
<feature type="region of interest" description="Disordered" evidence="16">
    <location>
        <begin position="535"/>
        <end position="618"/>
    </location>
</feature>
<evidence type="ECO:0000259" key="18">
    <source>
        <dbReference type="PROSITE" id="PS50868"/>
    </source>
</evidence>
<dbReference type="Pfam" id="PF17907">
    <property type="entry name" value="AWS"/>
    <property type="match status" value="1"/>
</dbReference>
<dbReference type="EC" id="2.1.1.359" evidence="4"/>
<dbReference type="InterPro" id="IPR046341">
    <property type="entry name" value="SET_dom_sf"/>
</dbReference>
<keyword evidence="21" id="KW-1185">Reference proteome</keyword>
<dbReference type="STRING" id="341454.A0A4S2MLC1"/>
<organism evidence="20 21">
    <name type="scientific">Ascodesmis nigricans</name>
    <dbReference type="NCBI Taxonomy" id="341454"/>
    <lineage>
        <taxon>Eukaryota</taxon>
        <taxon>Fungi</taxon>
        <taxon>Dikarya</taxon>
        <taxon>Ascomycota</taxon>
        <taxon>Pezizomycotina</taxon>
        <taxon>Pezizomycetes</taxon>
        <taxon>Pezizales</taxon>
        <taxon>Ascodesmidaceae</taxon>
        <taxon>Ascodesmis</taxon>
    </lineage>
</organism>
<dbReference type="PROSITE" id="PS50868">
    <property type="entry name" value="POST_SET"/>
    <property type="match status" value="1"/>
</dbReference>
<evidence type="ECO:0000256" key="4">
    <source>
        <dbReference type="ARBA" id="ARBA00012178"/>
    </source>
</evidence>
<keyword evidence="10" id="KW-0949">S-adenosyl-L-methionine</keyword>
<accession>A0A4S2MLC1</accession>
<evidence type="ECO:0000256" key="16">
    <source>
        <dbReference type="SAM" id="MobiDB-lite"/>
    </source>
</evidence>
<evidence type="ECO:0000259" key="17">
    <source>
        <dbReference type="PROSITE" id="PS50280"/>
    </source>
</evidence>
<evidence type="ECO:0000256" key="9">
    <source>
        <dbReference type="ARBA" id="ARBA00022679"/>
    </source>
</evidence>
<dbReference type="PROSITE" id="PS51568">
    <property type="entry name" value="SAM_MT43_SET2_1"/>
    <property type="match status" value="1"/>
</dbReference>
<evidence type="ECO:0000256" key="13">
    <source>
        <dbReference type="ARBA" id="ARBA00023242"/>
    </source>
</evidence>
<dbReference type="FunFam" id="2.170.270.10:FF:000033">
    <property type="entry name" value="Histone-lysine N-methyltransferase"/>
    <property type="match status" value="1"/>
</dbReference>
<comment type="function">
    <text evidence="1">Histone methyltransferase that trimethylates histone H3 'Lys-36' forming H3K36me3. Involved in transcription elongation as well as in transcription repression.</text>
</comment>
<dbReference type="GO" id="GO:0140955">
    <property type="term" value="F:histone H3K36 trimethyltransferase activity"/>
    <property type="evidence" value="ECO:0007669"/>
    <property type="project" value="UniProtKB-EC"/>
</dbReference>
<feature type="compositionally biased region" description="Low complexity" evidence="16">
    <location>
        <begin position="582"/>
        <end position="606"/>
    </location>
</feature>
<feature type="compositionally biased region" description="Pro residues" evidence="16">
    <location>
        <begin position="1"/>
        <end position="11"/>
    </location>
</feature>
<dbReference type="CDD" id="cd19172">
    <property type="entry name" value="SET_SETD2"/>
    <property type="match status" value="1"/>
</dbReference>
<evidence type="ECO:0000256" key="5">
    <source>
        <dbReference type="ARBA" id="ARBA00018028"/>
    </source>
</evidence>
<evidence type="ECO:0000256" key="14">
    <source>
        <dbReference type="ARBA" id="ARBA00030091"/>
    </source>
</evidence>
<dbReference type="InterPro" id="IPR017923">
    <property type="entry name" value="TFIIS_N"/>
</dbReference>
<evidence type="ECO:0000256" key="15">
    <source>
        <dbReference type="ARBA" id="ARBA00047545"/>
    </source>
</evidence>
<evidence type="ECO:0000256" key="12">
    <source>
        <dbReference type="ARBA" id="ARBA00023163"/>
    </source>
</evidence>
<proteinExistence type="predicted"/>
<feature type="domain" description="AWS" evidence="19">
    <location>
        <begin position="161"/>
        <end position="215"/>
    </location>
</feature>
<dbReference type="GO" id="GO:0005694">
    <property type="term" value="C:chromosome"/>
    <property type="evidence" value="ECO:0007669"/>
    <property type="project" value="UniProtKB-SubCell"/>
</dbReference>
<keyword evidence="13" id="KW-0539">Nucleus</keyword>
<name>A0A4S2MLC1_9PEZI</name>
<evidence type="ECO:0000256" key="11">
    <source>
        <dbReference type="ARBA" id="ARBA00023015"/>
    </source>
</evidence>
<dbReference type="GO" id="GO:0005634">
    <property type="term" value="C:nucleus"/>
    <property type="evidence" value="ECO:0007669"/>
    <property type="project" value="UniProtKB-SubCell"/>
</dbReference>
<dbReference type="GO" id="GO:0032259">
    <property type="term" value="P:methylation"/>
    <property type="evidence" value="ECO:0007669"/>
    <property type="project" value="UniProtKB-KW"/>
</dbReference>